<organism evidence="9 10">
    <name type="scientific">Actinidia chinensis var. chinensis</name>
    <name type="common">Chinese soft-hair kiwi</name>
    <dbReference type="NCBI Taxonomy" id="1590841"/>
    <lineage>
        <taxon>Eukaryota</taxon>
        <taxon>Viridiplantae</taxon>
        <taxon>Streptophyta</taxon>
        <taxon>Embryophyta</taxon>
        <taxon>Tracheophyta</taxon>
        <taxon>Spermatophyta</taxon>
        <taxon>Magnoliopsida</taxon>
        <taxon>eudicotyledons</taxon>
        <taxon>Gunneridae</taxon>
        <taxon>Pentapetalae</taxon>
        <taxon>asterids</taxon>
        <taxon>Ericales</taxon>
        <taxon>Actinidiaceae</taxon>
        <taxon>Actinidia</taxon>
    </lineage>
</organism>
<dbReference type="InterPro" id="IPR011527">
    <property type="entry name" value="ABC1_TM_dom"/>
</dbReference>
<evidence type="ECO:0000256" key="2">
    <source>
        <dbReference type="ARBA" id="ARBA00022692"/>
    </source>
</evidence>
<dbReference type="OrthoDB" id="1732430at2759"/>
<gene>
    <name evidence="9" type="ORF">CEY00_Acc03386</name>
</gene>
<dbReference type="PROSITE" id="PS50929">
    <property type="entry name" value="ABC_TM1F"/>
    <property type="match status" value="1"/>
</dbReference>
<dbReference type="GO" id="GO:0005524">
    <property type="term" value="F:ATP binding"/>
    <property type="evidence" value="ECO:0007669"/>
    <property type="project" value="UniProtKB-KW"/>
</dbReference>
<proteinExistence type="predicted"/>
<dbReference type="Pfam" id="PF00664">
    <property type="entry name" value="ABC_membrane"/>
    <property type="match status" value="1"/>
</dbReference>
<accession>A0A2R6REW6</accession>
<dbReference type="Gene3D" id="1.20.1560.10">
    <property type="entry name" value="ABC transporter type 1, transmembrane domain"/>
    <property type="match status" value="1"/>
</dbReference>
<reference evidence="9 10" key="1">
    <citation type="submission" date="2017-07" db="EMBL/GenBank/DDBJ databases">
        <title>An improved, manually edited Actinidia chinensis var. chinensis (kiwifruit) genome highlights the challenges associated with draft genomes and gene prediction in plants.</title>
        <authorList>
            <person name="Pilkington S."/>
            <person name="Crowhurst R."/>
            <person name="Hilario E."/>
            <person name="Nardozza S."/>
            <person name="Fraser L."/>
            <person name="Peng Y."/>
            <person name="Gunaseelan K."/>
            <person name="Simpson R."/>
            <person name="Tahir J."/>
            <person name="Deroles S."/>
            <person name="Templeton K."/>
            <person name="Luo Z."/>
            <person name="Davy M."/>
            <person name="Cheng C."/>
            <person name="Mcneilage M."/>
            <person name="Scaglione D."/>
            <person name="Liu Y."/>
            <person name="Zhang Q."/>
            <person name="Datson P."/>
            <person name="De Silva N."/>
            <person name="Gardiner S."/>
            <person name="Bassett H."/>
            <person name="Chagne D."/>
            <person name="Mccallum J."/>
            <person name="Dzierzon H."/>
            <person name="Deng C."/>
            <person name="Wang Y.-Y."/>
            <person name="Barron N."/>
            <person name="Manako K."/>
            <person name="Bowen J."/>
            <person name="Foster T."/>
            <person name="Erridge Z."/>
            <person name="Tiffin H."/>
            <person name="Waite C."/>
            <person name="Davies K."/>
            <person name="Grierson E."/>
            <person name="Laing W."/>
            <person name="Kirk R."/>
            <person name="Chen X."/>
            <person name="Wood M."/>
            <person name="Montefiori M."/>
            <person name="Brummell D."/>
            <person name="Schwinn K."/>
            <person name="Catanach A."/>
            <person name="Fullerton C."/>
            <person name="Li D."/>
            <person name="Meiyalaghan S."/>
            <person name="Nieuwenhuizen N."/>
            <person name="Read N."/>
            <person name="Prakash R."/>
            <person name="Hunter D."/>
            <person name="Zhang H."/>
            <person name="Mckenzie M."/>
            <person name="Knabel M."/>
            <person name="Harris A."/>
            <person name="Allan A."/>
            <person name="Chen A."/>
            <person name="Janssen B."/>
            <person name="Plunkett B."/>
            <person name="Dwamena C."/>
            <person name="Voogd C."/>
            <person name="Leif D."/>
            <person name="Lafferty D."/>
            <person name="Souleyre E."/>
            <person name="Varkonyi-Gasic E."/>
            <person name="Gambi F."/>
            <person name="Hanley J."/>
            <person name="Yao J.-L."/>
            <person name="Cheung J."/>
            <person name="David K."/>
            <person name="Warren B."/>
            <person name="Marsh K."/>
            <person name="Snowden K."/>
            <person name="Lin-Wang K."/>
            <person name="Brian L."/>
            <person name="Martinez-Sanchez M."/>
            <person name="Wang M."/>
            <person name="Ileperuma N."/>
            <person name="Macnee N."/>
            <person name="Campin R."/>
            <person name="Mcatee P."/>
            <person name="Drummond R."/>
            <person name="Espley R."/>
            <person name="Ireland H."/>
            <person name="Wu R."/>
            <person name="Atkinson R."/>
            <person name="Karunairetnam S."/>
            <person name="Bulley S."/>
            <person name="Chunkath S."/>
            <person name="Hanley Z."/>
            <person name="Storey R."/>
            <person name="Thrimawithana A."/>
            <person name="Thomson S."/>
            <person name="David C."/>
            <person name="Testolin R."/>
        </authorList>
    </citation>
    <scope>NUCLEOTIDE SEQUENCE [LARGE SCALE GENOMIC DNA]</scope>
    <source>
        <strain evidence="10">cv. Red5</strain>
        <tissue evidence="9">Young leaf</tissue>
    </source>
</reference>
<dbReference type="Proteomes" id="UP000241394">
    <property type="component" value="Chromosome LG6"/>
</dbReference>
<feature type="transmembrane region" description="Helical" evidence="7">
    <location>
        <begin position="47"/>
        <end position="68"/>
    </location>
</feature>
<keyword evidence="5 7" id="KW-1133">Transmembrane helix</keyword>
<evidence type="ECO:0000313" key="9">
    <source>
        <dbReference type="EMBL" id="PSS28573.1"/>
    </source>
</evidence>
<keyword evidence="1" id="KW-0813">Transport</keyword>
<dbReference type="Gramene" id="PSS28573">
    <property type="protein sequence ID" value="PSS28573"/>
    <property type="gene ID" value="CEY00_Acc03386"/>
</dbReference>
<dbReference type="InterPro" id="IPR050173">
    <property type="entry name" value="ABC_transporter_C-like"/>
</dbReference>
<keyword evidence="4" id="KW-0067">ATP-binding</keyword>
<dbReference type="GO" id="GO:0016020">
    <property type="term" value="C:membrane"/>
    <property type="evidence" value="ECO:0007669"/>
    <property type="project" value="InterPro"/>
</dbReference>
<evidence type="ECO:0000256" key="5">
    <source>
        <dbReference type="ARBA" id="ARBA00022989"/>
    </source>
</evidence>
<dbReference type="STRING" id="1590841.A0A2R6REW6"/>
<dbReference type="GO" id="GO:0140359">
    <property type="term" value="F:ABC-type transporter activity"/>
    <property type="evidence" value="ECO:0007669"/>
    <property type="project" value="InterPro"/>
</dbReference>
<evidence type="ECO:0000256" key="1">
    <source>
        <dbReference type="ARBA" id="ARBA00022448"/>
    </source>
</evidence>
<dbReference type="SUPFAM" id="SSF90123">
    <property type="entry name" value="ABC transporter transmembrane region"/>
    <property type="match status" value="1"/>
</dbReference>
<keyword evidence="2 7" id="KW-0812">Transmembrane</keyword>
<evidence type="ECO:0000256" key="6">
    <source>
        <dbReference type="ARBA" id="ARBA00023136"/>
    </source>
</evidence>
<reference evidence="10" key="2">
    <citation type="journal article" date="2018" name="BMC Genomics">
        <title>A manually annotated Actinidia chinensis var. chinensis (kiwifruit) genome highlights the challenges associated with draft genomes and gene prediction in plants.</title>
        <authorList>
            <person name="Pilkington S.M."/>
            <person name="Crowhurst R."/>
            <person name="Hilario E."/>
            <person name="Nardozza S."/>
            <person name="Fraser L."/>
            <person name="Peng Y."/>
            <person name="Gunaseelan K."/>
            <person name="Simpson R."/>
            <person name="Tahir J."/>
            <person name="Deroles S.C."/>
            <person name="Templeton K."/>
            <person name="Luo Z."/>
            <person name="Davy M."/>
            <person name="Cheng C."/>
            <person name="McNeilage M."/>
            <person name="Scaglione D."/>
            <person name="Liu Y."/>
            <person name="Zhang Q."/>
            <person name="Datson P."/>
            <person name="De Silva N."/>
            <person name="Gardiner S.E."/>
            <person name="Bassett H."/>
            <person name="Chagne D."/>
            <person name="McCallum J."/>
            <person name="Dzierzon H."/>
            <person name="Deng C."/>
            <person name="Wang Y.Y."/>
            <person name="Barron L."/>
            <person name="Manako K."/>
            <person name="Bowen J."/>
            <person name="Foster T.M."/>
            <person name="Erridge Z.A."/>
            <person name="Tiffin H."/>
            <person name="Waite C.N."/>
            <person name="Davies K.M."/>
            <person name="Grierson E.P."/>
            <person name="Laing W.A."/>
            <person name="Kirk R."/>
            <person name="Chen X."/>
            <person name="Wood M."/>
            <person name="Montefiori M."/>
            <person name="Brummell D.A."/>
            <person name="Schwinn K.E."/>
            <person name="Catanach A."/>
            <person name="Fullerton C."/>
            <person name="Li D."/>
            <person name="Meiyalaghan S."/>
            <person name="Nieuwenhuizen N."/>
            <person name="Read N."/>
            <person name="Prakash R."/>
            <person name="Hunter D."/>
            <person name="Zhang H."/>
            <person name="McKenzie M."/>
            <person name="Knabel M."/>
            <person name="Harris A."/>
            <person name="Allan A.C."/>
            <person name="Gleave A."/>
            <person name="Chen A."/>
            <person name="Janssen B.J."/>
            <person name="Plunkett B."/>
            <person name="Ampomah-Dwamena C."/>
            <person name="Voogd C."/>
            <person name="Leif D."/>
            <person name="Lafferty D."/>
            <person name="Souleyre E.J.F."/>
            <person name="Varkonyi-Gasic E."/>
            <person name="Gambi F."/>
            <person name="Hanley J."/>
            <person name="Yao J.L."/>
            <person name="Cheung J."/>
            <person name="David K.M."/>
            <person name="Warren B."/>
            <person name="Marsh K."/>
            <person name="Snowden K.C."/>
            <person name="Lin-Wang K."/>
            <person name="Brian L."/>
            <person name="Martinez-Sanchez M."/>
            <person name="Wang M."/>
            <person name="Ileperuma N."/>
            <person name="Macnee N."/>
            <person name="Campin R."/>
            <person name="McAtee P."/>
            <person name="Drummond R.S.M."/>
            <person name="Espley R.V."/>
            <person name="Ireland H.S."/>
            <person name="Wu R."/>
            <person name="Atkinson R.G."/>
            <person name="Karunairetnam S."/>
            <person name="Bulley S."/>
            <person name="Chunkath S."/>
            <person name="Hanley Z."/>
            <person name="Storey R."/>
            <person name="Thrimawithana A.H."/>
            <person name="Thomson S."/>
            <person name="David C."/>
            <person name="Testolin R."/>
            <person name="Huang H."/>
            <person name="Hellens R.P."/>
            <person name="Schaffer R.J."/>
        </authorList>
    </citation>
    <scope>NUCLEOTIDE SEQUENCE [LARGE SCALE GENOMIC DNA]</scope>
    <source>
        <strain evidence="10">cv. Red5</strain>
    </source>
</reference>
<evidence type="ECO:0000256" key="3">
    <source>
        <dbReference type="ARBA" id="ARBA00022741"/>
    </source>
</evidence>
<feature type="domain" description="ABC transmembrane type-1" evidence="8">
    <location>
        <begin position="1"/>
        <end position="124"/>
    </location>
</feature>
<keyword evidence="6 7" id="KW-0472">Membrane</keyword>
<dbReference type="AlphaFoldDB" id="A0A2R6REW6"/>
<name>A0A2R6REW6_ACTCC</name>
<dbReference type="PANTHER" id="PTHR24223:SF369">
    <property type="entry name" value="ABC TRANSPORTER C FAMILY MEMBER 10"/>
    <property type="match status" value="1"/>
</dbReference>
<dbReference type="EMBL" id="NKQK01000006">
    <property type="protein sequence ID" value="PSS28573.1"/>
    <property type="molecule type" value="Genomic_DNA"/>
</dbReference>
<evidence type="ECO:0000256" key="4">
    <source>
        <dbReference type="ARBA" id="ARBA00022840"/>
    </source>
</evidence>
<comment type="caution">
    <text evidence="9">The sequence shown here is derived from an EMBL/GenBank/DDBJ whole genome shotgun (WGS) entry which is preliminary data.</text>
</comment>
<evidence type="ECO:0000256" key="7">
    <source>
        <dbReference type="SAM" id="Phobius"/>
    </source>
</evidence>
<evidence type="ECO:0000259" key="8">
    <source>
        <dbReference type="PROSITE" id="PS50929"/>
    </source>
</evidence>
<dbReference type="InParanoid" id="A0A2R6REW6"/>
<sequence>MKHSAGEIMNYVTVDTCRTGEFPFWFHQTWTTSLQLCFAQIILFRKVGIVTIASLLVIVLTVICKAPLAKLQHRFQSKLMVAQDEWLKASSEALVSMKVLKLYAWESHFKNLIEKLRNVEYKCGPQNPNRDGLYMVLAMSAGKLVESDEPMKLMKREGSLFG</sequence>
<dbReference type="PANTHER" id="PTHR24223">
    <property type="entry name" value="ATP-BINDING CASSETTE SUB-FAMILY C"/>
    <property type="match status" value="1"/>
</dbReference>
<dbReference type="InterPro" id="IPR036640">
    <property type="entry name" value="ABC1_TM_sf"/>
</dbReference>
<evidence type="ECO:0000313" key="10">
    <source>
        <dbReference type="Proteomes" id="UP000241394"/>
    </source>
</evidence>
<keyword evidence="10" id="KW-1185">Reference proteome</keyword>
<keyword evidence="3" id="KW-0547">Nucleotide-binding</keyword>
<protein>
    <submittedName>
        <fullName evidence="9">ABC transporter C family member 10 like</fullName>
    </submittedName>
</protein>